<dbReference type="Pfam" id="PF04892">
    <property type="entry name" value="VanZ"/>
    <property type="match status" value="1"/>
</dbReference>
<feature type="transmembrane region" description="Helical" evidence="2">
    <location>
        <begin position="111"/>
        <end position="129"/>
    </location>
</feature>
<feature type="region of interest" description="Disordered" evidence="1">
    <location>
        <begin position="1"/>
        <end position="52"/>
    </location>
</feature>
<organism evidence="4 5">
    <name type="scientific">Ornithinimicrobium ciconiae</name>
    <dbReference type="NCBI Taxonomy" id="2594265"/>
    <lineage>
        <taxon>Bacteria</taxon>
        <taxon>Bacillati</taxon>
        <taxon>Actinomycetota</taxon>
        <taxon>Actinomycetes</taxon>
        <taxon>Micrococcales</taxon>
        <taxon>Ornithinimicrobiaceae</taxon>
        <taxon>Ornithinimicrobium</taxon>
    </lineage>
</organism>
<gene>
    <name evidence="4" type="ORF">FNH13_03165</name>
</gene>
<proteinExistence type="predicted"/>
<evidence type="ECO:0000256" key="1">
    <source>
        <dbReference type="SAM" id="MobiDB-lite"/>
    </source>
</evidence>
<feature type="domain" description="VanZ-like" evidence="3">
    <location>
        <begin position="102"/>
        <end position="179"/>
    </location>
</feature>
<dbReference type="AlphaFoldDB" id="A0A516G7G1"/>
<feature type="transmembrane region" description="Helical" evidence="2">
    <location>
        <begin position="167"/>
        <end position="188"/>
    </location>
</feature>
<feature type="transmembrane region" description="Helical" evidence="2">
    <location>
        <begin position="58"/>
        <end position="77"/>
    </location>
</feature>
<protein>
    <submittedName>
        <fullName evidence="4">VanZ family protein</fullName>
    </submittedName>
</protein>
<dbReference type="PANTHER" id="PTHR28008">
    <property type="entry name" value="DOMAIN PROTEIN, PUTATIVE (AFU_ORTHOLOGUE AFUA_3G10980)-RELATED"/>
    <property type="match status" value="1"/>
</dbReference>
<keyword evidence="2" id="KW-1133">Transmembrane helix</keyword>
<evidence type="ECO:0000259" key="3">
    <source>
        <dbReference type="Pfam" id="PF04892"/>
    </source>
</evidence>
<accession>A0A516G7G1</accession>
<sequence length="203" mass="21400">MQRAVTCRDIGDPDRGDGRPGGLEGARAVSVTERSAEGSAERSPESSSGAISPRGRRVVWAALVLYLVVLGAIGLWLTSVDDPVRSQVQDLVDWLTDHGAPESFRYGYVEAAANAAVFVPLGFLVALLLRPSRWWLAGLLGLCLSAGIELTQFALLSARVADPVDLLMNTTGAFVGAALGGLVVLALARRRRARSGGFGFNPA</sequence>
<dbReference type="KEGG" id="orz:FNH13_03165"/>
<name>A0A516G7G1_9MICO</name>
<dbReference type="OrthoDB" id="3787741at2"/>
<dbReference type="EMBL" id="CP041616">
    <property type="protein sequence ID" value="QDO87458.1"/>
    <property type="molecule type" value="Genomic_DNA"/>
</dbReference>
<reference evidence="4 5" key="1">
    <citation type="submission" date="2019-07" db="EMBL/GenBank/DDBJ databases">
        <title>complete genome sequencing of Ornithinimicrobium sp. H23M54.</title>
        <authorList>
            <person name="Bae J.-W."/>
            <person name="Lee S.-Y."/>
        </authorList>
    </citation>
    <scope>NUCLEOTIDE SEQUENCE [LARGE SCALE GENOMIC DNA]</scope>
    <source>
        <strain evidence="4 5">H23M54</strain>
    </source>
</reference>
<keyword evidence="2" id="KW-0812">Transmembrane</keyword>
<feature type="compositionally biased region" description="Basic and acidic residues" evidence="1">
    <location>
        <begin position="9"/>
        <end position="18"/>
    </location>
</feature>
<keyword evidence="2" id="KW-0472">Membrane</keyword>
<evidence type="ECO:0000313" key="4">
    <source>
        <dbReference type="EMBL" id="QDO87458.1"/>
    </source>
</evidence>
<evidence type="ECO:0000313" key="5">
    <source>
        <dbReference type="Proteomes" id="UP000315395"/>
    </source>
</evidence>
<dbReference type="PANTHER" id="PTHR28008:SF1">
    <property type="entry name" value="DOMAIN PROTEIN, PUTATIVE (AFU_ORTHOLOGUE AFUA_3G10980)-RELATED"/>
    <property type="match status" value="1"/>
</dbReference>
<feature type="transmembrane region" description="Helical" evidence="2">
    <location>
        <begin position="136"/>
        <end position="155"/>
    </location>
</feature>
<keyword evidence="5" id="KW-1185">Reference proteome</keyword>
<feature type="compositionally biased region" description="Basic and acidic residues" evidence="1">
    <location>
        <begin position="34"/>
        <end position="44"/>
    </location>
</feature>
<dbReference type="Proteomes" id="UP000315395">
    <property type="component" value="Chromosome"/>
</dbReference>
<evidence type="ECO:0000256" key="2">
    <source>
        <dbReference type="SAM" id="Phobius"/>
    </source>
</evidence>
<dbReference type="InterPro" id="IPR006976">
    <property type="entry name" value="VanZ-like"/>
</dbReference>